<accession>A0A2S4N4Z7</accession>
<keyword evidence="3" id="KW-1185">Reference proteome</keyword>
<dbReference type="Proteomes" id="UP000237056">
    <property type="component" value="Unassembled WGS sequence"/>
</dbReference>
<evidence type="ECO:0000313" key="2">
    <source>
        <dbReference type="EMBL" id="POS00756.1"/>
    </source>
</evidence>
<gene>
    <name evidence="2" type="ORF">Q361_1245</name>
</gene>
<feature type="region of interest" description="Disordered" evidence="1">
    <location>
        <begin position="22"/>
        <end position="55"/>
    </location>
</feature>
<evidence type="ECO:0000313" key="3">
    <source>
        <dbReference type="Proteomes" id="UP000237056"/>
    </source>
</evidence>
<name>A0A2S4N4Z7_9FLAO</name>
<organism evidence="2 3">
    <name type="scientific">Flavobacterium croceum DSM 17960</name>
    <dbReference type="NCBI Taxonomy" id="1121886"/>
    <lineage>
        <taxon>Bacteria</taxon>
        <taxon>Pseudomonadati</taxon>
        <taxon>Bacteroidota</taxon>
        <taxon>Flavobacteriia</taxon>
        <taxon>Flavobacteriales</taxon>
        <taxon>Flavobacteriaceae</taxon>
        <taxon>Flavobacterium</taxon>
    </lineage>
</organism>
<dbReference type="AlphaFoldDB" id="A0A2S4N4Z7"/>
<comment type="caution">
    <text evidence="2">The sequence shown here is derived from an EMBL/GenBank/DDBJ whole genome shotgun (WGS) entry which is preliminary data.</text>
</comment>
<reference evidence="2 3" key="1">
    <citation type="submission" date="2018-01" db="EMBL/GenBank/DDBJ databases">
        <title>Genomic Encyclopedia of Type Strains, Phase I: the one thousand microbial genomes (KMG-I) project.</title>
        <authorList>
            <person name="Goeker M."/>
        </authorList>
    </citation>
    <scope>NUCLEOTIDE SEQUENCE [LARGE SCALE GENOMIC DNA]</scope>
    <source>
        <strain evidence="2 3">DSM 17960</strain>
    </source>
</reference>
<proteinExistence type="predicted"/>
<evidence type="ECO:0000256" key="1">
    <source>
        <dbReference type="SAM" id="MobiDB-lite"/>
    </source>
</evidence>
<sequence>MKKVEEIKKFLEVDELSKLEQGALQGGQAEGKQKIQQRQRNEDDGTATVGGPTQN</sequence>
<dbReference type="EMBL" id="PQNY01000024">
    <property type="protein sequence ID" value="POS00756.1"/>
    <property type="molecule type" value="Genomic_DNA"/>
</dbReference>
<dbReference type="RefSeq" id="WP_169929309.1">
    <property type="nucleotide sequence ID" value="NZ_PQNY01000024.1"/>
</dbReference>
<protein>
    <submittedName>
        <fullName evidence="2">Uncharacterized protein</fullName>
    </submittedName>
</protein>